<dbReference type="RefSeq" id="WP_119267635.1">
    <property type="nucleotide sequence ID" value="NZ_CP063196.1"/>
</dbReference>
<evidence type="ECO:0000256" key="1">
    <source>
        <dbReference type="SAM" id="MobiDB-lite"/>
    </source>
</evidence>
<feature type="region of interest" description="Disordered" evidence="1">
    <location>
        <begin position="1"/>
        <end position="32"/>
    </location>
</feature>
<proteinExistence type="predicted"/>
<dbReference type="EMBL" id="CP063196">
    <property type="protein sequence ID" value="UOE20998.1"/>
    <property type="molecule type" value="Genomic_DNA"/>
</dbReference>
<evidence type="ECO:0000313" key="3">
    <source>
        <dbReference type="EMBL" id="UOE20998.1"/>
    </source>
</evidence>
<organism evidence="3 4">
    <name type="scientific">Thermobifida halotolerans</name>
    <dbReference type="NCBI Taxonomy" id="483545"/>
    <lineage>
        <taxon>Bacteria</taxon>
        <taxon>Bacillati</taxon>
        <taxon>Actinomycetota</taxon>
        <taxon>Actinomycetes</taxon>
        <taxon>Streptosporangiales</taxon>
        <taxon>Nocardiopsidaceae</taxon>
        <taxon>Thermobifida</taxon>
    </lineage>
</organism>
<protein>
    <submittedName>
        <fullName evidence="3">Uncharacterized protein</fullName>
    </submittedName>
</protein>
<keyword evidence="2" id="KW-1133">Transmembrane helix</keyword>
<name>A0A399G5Z0_9ACTN</name>
<dbReference type="AlphaFoldDB" id="A0A399G5Z0"/>
<sequence>MSPKKKRKTRQPRPGRRGGSAPAAPGAGVGRTPVVVEEPPPRWPLLVWGALVVVWVLGSLSSFMGVLASAGVMPEDVTDATRREGAWALLWLLVFALLTPLVGVVVAAVLRRRVAAALFGCALLLSGGVLWLIAPFGEVWAALRAGLAL</sequence>
<feature type="transmembrane region" description="Helical" evidence="2">
    <location>
        <begin position="117"/>
        <end position="134"/>
    </location>
</feature>
<dbReference type="Proteomes" id="UP000265719">
    <property type="component" value="Chromosome"/>
</dbReference>
<feature type="transmembrane region" description="Helical" evidence="2">
    <location>
        <begin position="88"/>
        <end position="110"/>
    </location>
</feature>
<feature type="compositionally biased region" description="Low complexity" evidence="1">
    <location>
        <begin position="19"/>
        <end position="32"/>
    </location>
</feature>
<reference evidence="3" key="1">
    <citation type="submission" date="2020-10" db="EMBL/GenBank/DDBJ databases">
        <title>De novo genome project of the cellulose decomposer Thermobifida halotolerans type strain.</title>
        <authorList>
            <person name="Nagy I."/>
            <person name="Horvath B."/>
            <person name="Kukolya J."/>
            <person name="Nagy I."/>
            <person name="Orsini M."/>
        </authorList>
    </citation>
    <scope>NUCLEOTIDE SEQUENCE</scope>
    <source>
        <strain evidence="3">DSM 44931</strain>
    </source>
</reference>
<evidence type="ECO:0000256" key="2">
    <source>
        <dbReference type="SAM" id="Phobius"/>
    </source>
</evidence>
<evidence type="ECO:0000313" key="4">
    <source>
        <dbReference type="Proteomes" id="UP000265719"/>
    </source>
</evidence>
<feature type="transmembrane region" description="Helical" evidence="2">
    <location>
        <begin position="45"/>
        <end position="68"/>
    </location>
</feature>
<keyword evidence="4" id="KW-1185">Reference proteome</keyword>
<keyword evidence="2" id="KW-0812">Transmembrane</keyword>
<accession>A0A399G5Z0</accession>
<keyword evidence="2" id="KW-0472">Membrane</keyword>
<dbReference type="KEGG" id="thao:NI17_007495"/>
<gene>
    <name evidence="3" type="ORF">NI17_007495</name>
</gene>
<feature type="compositionally biased region" description="Basic residues" evidence="1">
    <location>
        <begin position="1"/>
        <end position="16"/>
    </location>
</feature>